<feature type="transmembrane region" description="Helical" evidence="7">
    <location>
        <begin position="31"/>
        <end position="50"/>
    </location>
</feature>
<keyword evidence="4 7" id="KW-0812">Transmembrane</keyword>
<dbReference type="PANTHER" id="PTHR33452:SF1">
    <property type="entry name" value="INNER MEMBRANE PROTEIN YPHA-RELATED"/>
    <property type="match status" value="1"/>
</dbReference>
<dbReference type="GO" id="GO:0005886">
    <property type="term" value="C:plasma membrane"/>
    <property type="evidence" value="ECO:0007669"/>
    <property type="project" value="UniProtKB-SubCell"/>
</dbReference>
<dbReference type="InterPro" id="IPR051907">
    <property type="entry name" value="DoxX-like_oxidoreductase"/>
</dbReference>
<name>A0A2W5V0J7_9CORY</name>
<proteinExistence type="inferred from homology"/>
<feature type="non-terminal residue" evidence="8">
    <location>
        <position position="1"/>
    </location>
</feature>
<reference evidence="8 9" key="1">
    <citation type="submission" date="2017-08" db="EMBL/GenBank/DDBJ databases">
        <title>Infants hospitalized years apart are colonized by the same room-sourced microbial strains.</title>
        <authorList>
            <person name="Brooks B."/>
            <person name="Olm M.R."/>
            <person name="Firek B.A."/>
            <person name="Baker R."/>
            <person name="Thomas B.C."/>
            <person name="Morowitz M.J."/>
            <person name="Banfield J.F."/>
        </authorList>
    </citation>
    <scope>NUCLEOTIDE SEQUENCE [LARGE SCALE GENOMIC DNA]</scope>
    <source>
        <strain evidence="8">S2_003_000_R1_3</strain>
    </source>
</reference>
<gene>
    <name evidence="8" type="ORF">DI525_09800</name>
</gene>
<evidence type="ECO:0000256" key="6">
    <source>
        <dbReference type="ARBA" id="ARBA00023136"/>
    </source>
</evidence>
<dbReference type="Proteomes" id="UP000249432">
    <property type="component" value="Unassembled WGS sequence"/>
</dbReference>
<dbReference type="RefSeq" id="WP_303735518.1">
    <property type="nucleotide sequence ID" value="NZ_QFRA01000036.1"/>
</dbReference>
<feature type="transmembrane region" description="Helical" evidence="7">
    <location>
        <begin position="7"/>
        <end position="25"/>
    </location>
</feature>
<evidence type="ECO:0000313" key="8">
    <source>
        <dbReference type="EMBL" id="PZR03531.1"/>
    </source>
</evidence>
<comment type="caution">
    <text evidence="8">The sequence shown here is derived from an EMBL/GenBank/DDBJ whole genome shotgun (WGS) entry which is preliminary data.</text>
</comment>
<dbReference type="AlphaFoldDB" id="A0A2W5V0J7"/>
<dbReference type="InterPro" id="IPR032808">
    <property type="entry name" value="DoxX"/>
</dbReference>
<organism evidence="8 9">
    <name type="scientific">Corynebacterium kroppenstedtii</name>
    <dbReference type="NCBI Taxonomy" id="161879"/>
    <lineage>
        <taxon>Bacteria</taxon>
        <taxon>Bacillati</taxon>
        <taxon>Actinomycetota</taxon>
        <taxon>Actinomycetes</taxon>
        <taxon>Mycobacteriales</taxon>
        <taxon>Corynebacteriaceae</taxon>
        <taxon>Corynebacterium</taxon>
    </lineage>
</organism>
<sequence length="91" mass="9739">GIPQPELIAALVSFVEMIGGAMIFVGILAPAASVVLIMDMVGALWFVHLYRGFFVANGGVEFAALLVVTLIVIAIFGAGRASFDYFFQRRS</sequence>
<evidence type="ECO:0000256" key="1">
    <source>
        <dbReference type="ARBA" id="ARBA00004651"/>
    </source>
</evidence>
<protein>
    <recommendedName>
        <fullName evidence="10">DoxX family protein</fullName>
    </recommendedName>
</protein>
<dbReference type="PANTHER" id="PTHR33452">
    <property type="entry name" value="OXIDOREDUCTASE CATD-RELATED"/>
    <property type="match status" value="1"/>
</dbReference>
<dbReference type="Pfam" id="PF07681">
    <property type="entry name" value="DoxX"/>
    <property type="match status" value="1"/>
</dbReference>
<evidence type="ECO:0008006" key="10">
    <source>
        <dbReference type="Google" id="ProtNLM"/>
    </source>
</evidence>
<evidence type="ECO:0000256" key="5">
    <source>
        <dbReference type="ARBA" id="ARBA00022989"/>
    </source>
</evidence>
<keyword evidence="6 7" id="KW-0472">Membrane</keyword>
<feature type="transmembrane region" description="Helical" evidence="7">
    <location>
        <begin position="62"/>
        <end position="83"/>
    </location>
</feature>
<evidence type="ECO:0000313" key="9">
    <source>
        <dbReference type="Proteomes" id="UP000249432"/>
    </source>
</evidence>
<evidence type="ECO:0000256" key="4">
    <source>
        <dbReference type="ARBA" id="ARBA00022692"/>
    </source>
</evidence>
<keyword evidence="3" id="KW-1003">Cell membrane</keyword>
<evidence type="ECO:0000256" key="7">
    <source>
        <dbReference type="SAM" id="Phobius"/>
    </source>
</evidence>
<accession>A0A2W5V0J7</accession>
<comment type="subcellular location">
    <subcellularLocation>
        <location evidence="1">Cell membrane</location>
        <topology evidence="1">Multi-pass membrane protein</topology>
    </subcellularLocation>
</comment>
<dbReference type="EMBL" id="QFRA01000036">
    <property type="protein sequence ID" value="PZR03531.1"/>
    <property type="molecule type" value="Genomic_DNA"/>
</dbReference>
<evidence type="ECO:0000256" key="2">
    <source>
        <dbReference type="ARBA" id="ARBA00006679"/>
    </source>
</evidence>
<comment type="similarity">
    <text evidence="2">Belongs to the DoxX family.</text>
</comment>
<evidence type="ECO:0000256" key="3">
    <source>
        <dbReference type="ARBA" id="ARBA00022475"/>
    </source>
</evidence>
<keyword evidence="5 7" id="KW-1133">Transmembrane helix</keyword>